<name>A0A6J4HXU5_9CHLR</name>
<feature type="domain" description="Orc1-like AAA ATPase" evidence="1">
    <location>
        <begin position="234"/>
        <end position="327"/>
    </location>
</feature>
<sequence length="410" mass="45100">MLLRTLGGLKLQGSDFYQTKPLLLLAYLATEGAKERRHLWQIFWPQASDPANSLRAALRSLKRDVPGALEADGTLLAPRLQTDVQDLLRALEHGAPEQVLSLYRGTFLEGVHLTDLGLELEEWIYATREFLAKRVRACYLEFAESHPAKGHRESAVGYAERAYLLAGAPALEPEEMERLYALLIGTGSAYATRLRLEAEDLGLTLTPFSRRLGVVPSDPDVKFAAHRLPAAVSTFVGREAELHAISELLHQDDCRLVTITGLGGVGKTRLALEAARQEADRKAIFVPLDGVASPKQIPVQIAKVLDIEIRDSEDLVLRLAQEVGDAALLLLLDNFEHLLPGAHFIPELIAQCTNLKIVATSREPLDLVDEWVIPLEGLVVAGDSVGGDILNQDAARLFLQRGKRARLDFS</sequence>
<dbReference type="PANTHER" id="PTHR47691:SF3">
    <property type="entry name" value="HTH-TYPE TRANSCRIPTIONAL REGULATOR RV0890C-RELATED"/>
    <property type="match status" value="1"/>
</dbReference>
<dbReference type="InterPro" id="IPR041664">
    <property type="entry name" value="AAA_16"/>
</dbReference>
<evidence type="ECO:0000259" key="1">
    <source>
        <dbReference type="Pfam" id="PF13191"/>
    </source>
</evidence>
<dbReference type="PANTHER" id="PTHR47691">
    <property type="entry name" value="REGULATOR-RELATED"/>
    <property type="match status" value="1"/>
</dbReference>
<evidence type="ECO:0000313" key="2">
    <source>
        <dbReference type="EMBL" id="CAA9236945.1"/>
    </source>
</evidence>
<reference evidence="2" key="1">
    <citation type="submission" date="2020-02" db="EMBL/GenBank/DDBJ databases">
        <authorList>
            <person name="Meier V. D."/>
        </authorList>
    </citation>
    <scope>NUCLEOTIDE SEQUENCE</scope>
    <source>
        <strain evidence="2">AVDCRST_MAG93</strain>
    </source>
</reference>
<feature type="non-terminal residue" evidence="2">
    <location>
        <position position="410"/>
    </location>
</feature>
<dbReference type="EMBL" id="CADCTR010000384">
    <property type="protein sequence ID" value="CAA9236945.1"/>
    <property type="molecule type" value="Genomic_DNA"/>
</dbReference>
<dbReference type="InterPro" id="IPR027417">
    <property type="entry name" value="P-loop_NTPase"/>
</dbReference>
<proteinExistence type="predicted"/>
<protein>
    <recommendedName>
        <fullName evidence="1">Orc1-like AAA ATPase domain-containing protein</fullName>
    </recommendedName>
</protein>
<organism evidence="2">
    <name type="scientific">uncultured Chloroflexia bacterium</name>
    <dbReference type="NCBI Taxonomy" id="1672391"/>
    <lineage>
        <taxon>Bacteria</taxon>
        <taxon>Bacillati</taxon>
        <taxon>Chloroflexota</taxon>
        <taxon>Chloroflexia</taxon>
        <taxon>environmental samples</taxon>
    </lineage>
</organism>
<dbReference type="SUPFAM" id="SSF52540">
    <property type="entry name" value="P-loop containing nucleoside triphosphate hydrolases"/>
    <property type="match status" value="1"/>
</dbReference>
<gene>
    <name evidence="2" type="ORF">AVDCRST_MAG93-1140</name>
</gene>
<dbReference type="Pfam" id="PF13191">
    <property type="entry name" value="AAA_16"/>
    <property type="match status" value="1"/>
</dbReference>
<accession>A0A6J4HXU5</accession>
<dbReference type="Gene3D" id="3.40.50.300">
    <property type="entry name" value="P-loop containing nucleotide triphosphate hydrolases"/>
    <property type="match status" value="1"/>
</dbReference>
<dbReference type="AlphaFoldDB" id="A0A6J4HXU5"/>